<evidence type="ECO:0000256" key="4">
    <source>
        <dbReference type="ARBA" id="ARBA00022777"/>
    </source>
</evidence>
<sequence length="275" mass="30011">MVQASRSAPSLKQRYRALFPHSYDHLDNYQHVRCLSRCNLAHHSSHHAGTLTTTDKDKDKDWIAHLCSSSNSQQQQQHGPGRGGQTRMGQGAKAATRLDVDLHNGHLDLSQEKCLLVLVFPYMSSGTLADVLRRVQHPHSHHISSSLSSGAASSSSSLKQATGGGEWRRVMKEEEVAGVIARLVAALSHAKKRNIVHRDLKAENVLVDDDGQVWLADWGLATFVEQTGTRPAQPGSEAGAKSNGKGKAKAVEEQRQWQSLDGDDTFCGTPAYLSP</sequence>
<dbReference type="STRING" id="401625.A0A0P1BJW9"/>
<dbReference type="GO" id="GO:0004674">
    <property type="term" value="F:protein serine/threonine kinase activity"/>
    <property type="evidence" value="ECO:0007669"/>
    <property type="project" value="UniProtKB-KW"/>
</dbReference>
<keyword evidence="4 8" id="KW-0418">Kinase</keyword>
<dbReference type="InterPro" id="IPR000719">
    <property type="entry name" value="Prot_kinase_dom"/>
</dbReference>
<evidence type="ECO:0000256" key="3">
    <source>
        <dbReference type="ARBA" id="ARBA00022741"/>
    </source>
</evidence>
<dbReference type="EMBL" id="CCYA01000318">
    <property type="protein sequence ID" value="CEH16446.1"/>
    <property type="molecule type" value="Genomic_DNA"/>
</dbReference>
<dbReference type="Gene3D" id="1.10.510.10">
    <property type="entry name" value="Transferase(Phosphotransferase) domain 1"/>
    <property type="match status" value="1"/>
</dbReference>
<keyword evidence="3" id="KW-0547">Nucleotide-binding</keyword>
<name>A0A0P1BJW9_9BASI</name>
<dbReference type="PANTHER" id="PTHR24351">
    <property type="entry name" value="RIBOSOMAL PROTEIN S6 KINASE"/>
    <property type="match status" value="1"/>
</dbReference>
<evidence type="ECO:0000259" key="7">
    <source>
        <dbReference type="PROSITE" id="PS50011"/>
    </source>
</evidence>
<evidence type="ECO:0000256" key="5">
    <source>
        <dbReference type="ARBA" id="ARBA00022840"/>
    </source>
</evidence>
<feature type="region of interest" description="Disordered" evidence="6">
    <location>
        <begin position="228"/>
        <end position="275"/>
    </location>
</feature>
<dbReference type="SUPFAM" id="SSF56112">
    <property type="entry name" value="Protein kinase-like (PK-like)"/>
    <property type="match status" value="1"/>
</dbReference>
<dbReference type="OrthoDB" id="4062651at2759"/>
<dbReference type="InterPro" id="IPR011009">
    <property type="entry name" value="Kinase-like_dom_sf"/>
</dbReference>
<organism evidence="8 9">
    <name type="scientific">Ceraceosorus bombacis</name>
    <dbReference type="NCBI Taxonomy" id="401625"/>
    <lineage>
        <taxon>Eukaryota</taxon>
        <taxon>Fungi</taxon>
        <taxon>Dikarya</taxon>
        <taxon>Basidiomycota</taxon>
        <taxon>Ustilaginomycotina</taxon>
        <taxon>Exobasidiomycetes</taxon>
        <taxon>Ceraceosorales</taxon>
        <taxon>Ceraceosoraceae</taxon>
        <taxon>Ceraceosorus</taxon>
    </lineage>
</organism>
<reference evidence="8 9" key="1">
    <citation type="submission" date="2014-09" db="EMBL/GenBank/DDBJ databases">
        <authorList>
            <person name="Magalhaes I.L.F."/>
            <person name="Oliveira U."/>
            <person name="Santos F.R."/>
            <person name="Vidigal T.H.D.A."/>
            <person name="Brescovit A.D."/>
            <person name="Santos A.J."/>
        </authorList>
    </citation>
    <scope>NUCLEOTIDE SEQUENCE [LARGE SCALE GENOMIC DNA]</scope>
</reference>
<dbReference type="AlphaFoldDB" id="A0A0P1BJW9"/>
<feature type="compositionally biased region" description="Low complexity" evidence="6">
    <location>
        <begin position="144"/>
        <end position="158"/>
    </location>
</feature>
<keyword evidence="1" id="KW-0723">Serine/threonine-protein kinase</keyword>
<proteinExistence type="predicted"/>
<evidence type="ECO:0000313" key="9">
    <source>
        <dbReference type="Proteomes" id="UP000054845"/>
    </source>
</evidence>
<evidence type="ECO:0000256" key="2">
    <source>
        <dbReference type="ARBA" id="ARBA00022679"/>
    </source>
</evidence>
<keyword evidence="5" id="KW-0067">ATP-binding</keyword>
<accession>A0A0P1BJW9</accession>
<dbReference type="PROSITE" id="PS50011">
    <property type="entry name" value="PROTEIN_KINASE_DOM"/>
    <property type="match status" value="1"/>
</dbReference>
<feature type="domain" description="Protein kinase" evidence="7">
    <location>
        <begin position="1"/>
        <end position="275"/>
    </location>
</feature>
<dbReference type="Pfam" id="PF00069">
    <property type="entry name" value="Pkinase"/>
    <property type="match status" value="1"/>
</dbReference>
<evidence type="ECO:0000256" key="6">
    <source>
        <dbReference type="SAM" id="MobiDB-lite"/>
    </source>
</evidence>
<feature type="compositionally biased region" description="Low complexity" evidence="6">
    <location>
        <begin position="235"/>
        <end position="245"/>
    </location>
</feature>
<feature type="region of interest" description="Disordered" evidence="6">
    <location>
        <begin position="68"/>
        <end position="93"/>
    </location>
</feature>
<feature type="region of interest" description="Disordered" evidence="6">
    <location>
        <begin position="141"/>
        <end position="166"/>
    </location>
</feature>
<evidence type="ECO:0000256" key="1">
    <source>
        <dbReference type="ARBA" id="ARBA00022527"/>
    </source>
</evidence>
<keyword evidence="9" id="KW-1185">Reference proteome</keyword>
<dbReference type="GO" id="GO:0005524">
    <property type="term" value="F:ATP binding"/>
    <property type="evidence" value="ECO:0007669"/>
    <property type="project" value="UniProtKB-KW"/>
</dbReference>
<evidence type="ECO:0000313" key="8">
    <source>
        <dbReference type="EMBL" id="CEH16446.1"/>
    </source>
</evidence>
<protein>
    <submittedName>
        <fullName evidence="8">Protein kinase domain containing protein</fullName>
    </submittedName>
</protein>
<keyword evidence="2" id="KW-0808">Transferase</keyword>
<dbReference type="PROSITE" id="PS00108">
    <property type="entry name" value="PROTEIN_KINASE_ST"/>
    <property type="match status" value="1"/>
</dbReference>
<dbReference type="Proteomes" id="UP000054845">
    <property type="component" value="Unassembled WGS sequence"/>
</dbReference>
<feature type="compositionally biased region" description="Low complexity" evidence="6">
    <location>
        <begin position="68"/>
        <end position="79"/>
    </location>
</feature>
<dbReference type="InterPro" id="IPR008271">
    <property type="entry name" value="Ser/Thr_kinase_AS"/>
</dbReference>